<dbReference type="EMBL" id="QKYT01002546">
    <property type="protein sequence ID" value="RIA78633.1"/>
    <property type="molecule type" value="Genomic_DNA"/>
</dbReference>
<gene>
    <name evidence="2" type="ORF">C1645_842816</name>
</gene>
<proteinExistence type="predicted"/>
<evidence type="ECO:0008006" key="4">
    <source>
        <dbReference type="Google" id="ProtNLM"/>
    </source>
</evidence>
<evidence type="ECO:0000313" key="2">
    <source>
        <dbReference type="EMBL" id="RIA78633.1"/>
    </source>
</evidence>
<protein>
    <recommendedName>
        <fullName evidence="4">Inhibitor I9 domain-containing protein</fullName>
    </recommendedName>
</protein>
<keyword evidence="1" id="KW-0732">Signal</keyword>
<accession>A0A397RWU0</accession>
<dbReference type="Proteomes" id="UP000265703">
    <property type="component" value="Unassembled WGS sequence"/>
</dbReference>
<dbReference type="STRING" id="658196.A0A397RWU0"/>
<organism evidence="2 3">
    <name type="scientific">Glomus cerebriforme</name>
    <dbReference type="NCBI Taxonomy" id="658196"/>
    <lineage>
        <taxon>Eukaryota</taxon>
        <taxon>Fungi</taxon>
        <taxon>Fungi incertae sedis</taxon>
        <taxon>Mucoromycota</taxon>
        <taxon>Glomeromycotina</taxon>
        <taxon>Glomeromycetes</taxon>
        <taxon>Glomerales</taxon>
        <taxon>Glomeraceae</taxon>
        <taxon>Glomus</taxon>
    </lineage>
</organism>
<sequence length="164" mass="18882">MFSSTFLIITLFLITSSFSNFSNVIATECPKKHYTGKQEKFVVILKDISSKLHSRSFNSKENHFNRMSKCLNKTMIPFPDSTKNFSLYSHHNEKDVLKSFNADNFITGYVGYFDPNFVKNELKNWNDVNIVEKEKNFTIKSATTVVQTTTLWVSHSCDLPSKIS</sequence>
<dbReference type="AlphaFoldDB" id="A0A397RWU0"/>
<feature type="signal peptide" evidence="1">
    <location>
        <begin position="1"/>
        <end position="19"/>
    </location>
</feature>
<reference evidence="2 3" key="1">
    <citation type="submission" date="2018-06" db="EMBL/GenBank/DDBJ databases">
        <title>Comparative genomics reveals the genomic features of Rhizophagus irregularis, R. cerebriforme, R. diaphanum and Gigaspora rosea, and their symbiotic lifestyle signature.</title>
        <authorList>
            <person name="Morin E."/>
            <person name="San Clemente H."/>
            <person name="Chen E.C.H."/>
            <person name="De La Providencia I."/>
            <person name="Hainaut M."/>
            <person name="Kuo A."/>
            <person name="Kohler A."/>
            <person name="Murat C."/>
            <person name="Tang N."/>
            <person name="Roy S."/>
            <person name="Loubradou J."/>
            <person name="Henrissat B."/>
            <person name="Grigoriev I.V."/>
            <person name="Corradi N."/>
            <person name="Roux C."/>
            <person name="Martin F.M."/>
        </authorList>
    </citation>
    <scope>NUCLEOTIDE SEQUENCE [LARGE SCALE GENOMIC DNA]</scope>
    <source>
        <strain evidence="2 3">DAOM 227022</strain>
    </source>
</reference>
<comment type="caution">
    <text evidence="2">The sequence shown here is derived from an EMBL/GenBank/DDBJ whole genome shotgun (WGS) entry which is preliminary data.</text>
</comment>
<keyword evidence="3" id="KW-1185">Reference proteome</keyword>
<evidence type="ECO:0000256" key="1">
    <source>
        <dbReference type="SAM" id="SignalP"/>
    </source>
</evidence>
<feature type="chain" id="PRO_5017432690" description="Inhibitor I9 domain-containing protein" evidence="1">
    <location>
        <begin position="20"/>
        <end position="164"/>
    </location>
</feature>
<name>A0A397RWU0_9GLOM</name>
<evidence type="ECO:0000313" key="3">
    <source>
        <dbReference type="Proteomes" id="UP000265703"/>
    </source>
</evidence>